<dbReference type="SMART" id="SM00463">
    <property type="entry name" value="SMR"/>
    <property type="match status" value="1"/>
</dbReference>
<accession>A0A4S4N685</accession>
<keyword evidence="4" id="KW-1185">Reference proteome</keyword>
<dbReference type="Gene3D" id="3.30.1370.110">
    <property type="match status" value="1"/>
</dbReference>
<evidence type="ECO:0000256" key="1">
    <source>
        <dbReference type="SAM" id="MobiDB-lite"/>
    </source>
</evidence>
<evidence type="ECO:0000313" key="4">
    <source>
        <dbReference type="Proteomes" id="UP000306602"/>
    </source>
</evidence>
<dbReference type="SUPFAM" id="SSF160443">
    <property type="entry name" value="SMR domain-like"/>
    <property type="match status" value="1"/>
</dbReference>
<evidence type="ECO:0000313" key="3">
    <source>
        <dbReference type="EMBL" id="THH34636.1"/>
    </source>
</evidence>
<name>A0A4S4N685_9RHOB</name>
<dbReference type="OrthoDB" id="7165597at2"/>
<organism evidence="3 4">
    <name type="scientific">Aliishimia ponticola</name>
    <dbReference type="NCBI Taxonomy" id="2499833"/>
    <lineage>
        <taxon>Bacteria</taxon>
        <taxon>Pseudomonadati</taxon>
        <taxon>Pseudomonadota</taxon>
        <taxon>Alphaproteobacteria</taxon>
        <taxon>Rhodobacterales</taxon>
        <taxon>Paracoccaceae</taxon>
        <taxon>Aliishimia</taxon>
    </lineage>
</organism>
<reference evidence="3 4" key="1">
    <citation type="submission" date="2019-04" db="EMBL/GenBank/DDBJ databases">
        <title>Shimia ponticola sp. nov., isolated from seawater.</title>
        <authorList>
            <person name="Kim Y.-O."/>
            <person name="Yoon J.-H."/>
        </authorList>
    </citation>
    <scope>NUCLEOTIDE SEQUENCE [LARGE SCALE GENOMIC DNA]</scope>
    <source>
        <strain evidence="3 4">MYP11</strain>
    </source>
</reference>
<proteinExistence type="predicted"/>
<dbReference type="Pfam" id="PF01713">
    <property type="entry name" value="Smr"/>
    <property type="match status" value="1"/>
</dbReference>
<evidence type="ECO:0000259" key="2">
    <source>
        <dbReference type="PROSITE" id="PS50828"/>
    </source>
</evidence>
<dbReference type="PANTHER" id="PTHR35562">
    <property type="entry name" value="DNA ENDONUCLEASE SMRA-RELATED"/>
    <property type="match status" value="1"/>
</dbReference>
<dbReference type="InterPro" id="IPR002625">
    <property type="entry name" value="Smr_dom"/>
</dbReference>
<comment type="caution">
    <text evidence="3">The sequence shown here is derived from an EMBL/GenBank/DDBJ whole genome shotgun (WGS) entry which is preliminary data.</text>
</comment>
<feature type="domain" description="Smr" evidence="2">
    <location>
        <begin position="100"/>
        <end position="190"/>
    </location>
</feature>
<dbReference type="PANTHER" id="PTHR35562:SF2">
    <property type="entry name" value="DNA ENDONUCLEASE SMRA-RELATED"/>
    <property type="match status" value="1"/>
</dbReference>
<dbReference type="PROSITE" id="PS50828">
    <property type="entry name" value="SMR"/>
    <property type="match status" value="1"/>
</dbReference>
<dbReference type="Proteomes" id="UP000306602">
    <property type="component" value="Unassembled WGS sequence"/>
</dbReference>
<dbReference type="InterPro" id="IPR036063">
    <property type="entry name" value="Smr_dom_sf"/>
</dbReference>
<dbReference type="RefSeq" id="WP_136464222.1">
    <property type="nucleotide sequence ID" value="NZ_SRKY01000005.1"/>
</dbReference>
<feature type="region of interest" description="Disordered" evidence="1">
    <location>
        <begin position="17"/>
        <end position="78"/>
    </location>
</feature>
<dbReference type="EMBL" id="SRKY01000005">
    <property type="protein sequence ID" value="THH34636.1"/>
    <property type="molecule type" value="Genomic_DNA"/>
</dbReference>
<protein>
    <submittedName>
        <fullName evidence="3">DNA mismatch repair protein MutS</fullName>
    </submittedName>
</protein>
<dbReference type="AlphaFoldDB" id="A0A4S4N685"/>
<sequence>MKGRKPRQDELELWRTVAKSVQPRARQMPDPAAHPTPKPQEPRKPVSHLTRLPEISGGRAPLKDDLAPSVSHGLRSQPVKMDRKTYLRMQRGKLKPDARIDLHGMTLDRAHSALTRFVLSSHSSGRRLLLVITGKGKHRDEGGPIPVRLGVLRHQVPEWLRMPPLSSAVLQITEAHLSHGGGGAYYVYLRKPR</sequence>
<gene>
    <name evidence="3" type="ORF">E4Z66_16805</name>
</gene>